<gene>
    <name evidence="2" type="ORF">FS320_05410</name>
</gene>
<accession>A0A5N7MCM4</accession>
<organism evidence="2 3">
    <name type="scientific">Microvirga tunisiensis</name>
    <dbReference type="NCBI Taxonomy" id="2108360"/>
    <lineage>
        <taxon>Bacteria</taxon>
        <taxon>Pseudomonadati</taxon>
        <taxon>Pseudomonadota</taxon>
        <taxon>Alphaproteobacteria</taxon>
        <taxon>Hyphomicrobiales</taxon>
        <taxon>Methylobacteriaceae</taxon>
        <taxon>Microvirga</taxon>
    </lineage>
</organism>
<sequence length="292" mass="30898">MRLIASALVTLAFAGSGSIAQAQPLKTRTLKVSYDITLAGLPLGKADLSSSFAGSKYEMEGRAKLTGLAMILTGGKGEASASGTLADDAPPRSSSFAVVSKTSDNQRSVRMGLKSGRVAKVEIDPPLEPRPDRVPVKAADKRGVVDPMSALLMSAVASKNLTDPANCDRTIPVFDGASRMNVVLSYGETKNVEVPGYSGPVLVCNARYVPISGHRSERPATKFMQENKDISVWLAPVEGPRLLFPLKVSVRTMIGMGEMQASLWSLEEDGKASPPIRKAVRADEAIEAGAVQ</sequence>
<evidence type="ECO:0000256" key="1">
    <source>
        <dbReference type="SAM" id="SignalP"/>
    </source>
</evidence>
<dbReference type="OrthoDB" id="7630100at2"/>
<dbReference type="EMBL" id="VOSK01000009">
    <property type="protein sequence ID" value="MPR24681.1"/>
    <property type="molecule type" value="Genomic_DNA"/>
</dbReference>
<dbReference type="Proteomes" id="UP000403266">
    <property type="component" value="Unassembled WGS sequence"/>
</dbReference>
<dbReference type="InterPro" id="IPR021457">
    <property type="entry name" value="DUF3108"/>
</dbReference>
<dbReference type="RefSeq" id="WP_152710050.1">
    <property type="nucleotide sequence ID" value="NZ_VOSJ01000010.1"/>
</dbReference>
<keyword evidence="1" id="KW-0732">Signal</keyword>
<reference evidence="2 3" key="1">
    <citation type="journal article" date="2019" name="Syst. Appl. Microbiol.">
        <title>Microvirga tunisiensis sp. nov., a root nodule symbiotic bacterium isolated from Lupinus micranthus and L. luteus grown in Northern Tunisia.</title>
        <authorList>
            <person name="Msaddak A."/>
            <person name="Rejili M."/>
            <person name="Duran D."/>
            <person name="Mars M."/>
            <person name="Palacios J.M."/>
            <person name="Ruiz-Argueso T."/>
            <person name="Rey L."/>
            <person name="Imperial J."/>
        </authorList>
    </citation>
    <scope>NUCLEOTIDE SEQUENCE [LARGE SCALE GENOMIC DNA]</scope>
    <source>
        <strain evidence="2 3">Lmie10</strain>
    </source>
</reference>
<keyword evidence="3" id="KW-1185">Reference proteome</keyword>
<name>A0A5N7MCM4_9HYPH</name>
<evidence type="ECO:0000313" key="2">
    <source>
        <dbReference type="EMBL" id="MPR24681.1"/>
    </source>
</evidence>
<dbReference type="Pfam" id="PF11306">
    <property type="entry name" value="DUF3108"/>
    <property type="match status" value="1"/>
</dbReference>
<feature type="signal peptide" evidence="1">
    <location>
        <begin position="1"/>
        <end position="22"/>
    </location>
</feature>
<evidence type="ECO:0000313" key="3">
    <source>
        <dbReference type="Proteomes" id="UP000403266"/>
    </source>
</evidence>
<feature type="chain" id="PRO_5030135275" evidence="1">
    <location>
        <begin position="23"/>
        <end position="292"/>
    </location>
</feature>
<proteinExistence type="predicted"/>
<dbReference type="AlphaFoldDB" id="A0A5N7MCM4"/>
<comment type="caution">
    <text evidence="2">The sequence shown here is derived from an EMBL/GenBank/DDBJ whole genome shotgun (WGS) entry which is preliminary data.</text>
</comment>
<protein>
    <submittedName>
        <fullName evidence="2">DUF3108 domain-containing protein</fullName>
    </submittedName>
</protein>